<keyword evidence="3" id="KW-0677">Repeat</keyword>
<name>A0AAX6HLK1_IRIPA</name>
<dbReference type="SMART" id="SM00355">
    <property type="entry name" value="ZnF_C2H2"/>
    <property type="match status" value="3"/>
</dbReference>
<evidence type="ECO:0000313" key="11">
    <source>
        <dbReference type="Proteomes" id="UP001140949"/>
    </source>
</evidence>
<evidence type="ECO:0000256" key="7">
    <source>
        <dbReference type="SAM" id="MobiDB-lite"/>
    </source>
</evidence>
<feature type="domain" description="C2H2-type" evidence="8">
    <location>
        <begin position="107"/>
        <end position="131"/>
    </location>
</feature>
<feature type="compositionally biased region" description="Basic and acidic residues" evidence="7">
    <location>
        <begin position="148"/>
        <end position="160"/>
    </location>
</feature>
<evidence type="ECO:0000256" key="4">
    <source>
        <dbReference type="ARBA" id="ARBA00022771"/>
    </source>
</evidence>
<dbReference type="Proteomes" id="UP001140949">
    <property type="component" value="Unassembled WGS sequence"/>
</dbReference>
<keyword evidence="11" id="KW-1185">Reference proteome</keyword>
<dbReference type="InterPro" id="IPR013087">
    <property type="entry name" value="Znf_C2H2_type"/>
</dbReference>
<organism evidence="10 11">
    <name type="scientific">Iris pallida</name>
    <name type="common">Sweet iris</name>
    <dbReference type="NCBI Taxonomy" id="29817"/>
    <lineage>
        <taxon>Eukaryota</taxon>
        <taxon>Viridiplantae</taxon>
        <taxon>Streptophyta</taxon>
        <taxon>Embryophyta</taxon>
        <taxon>Tracheophyta</taxon>
        <taxon>Spermatophyta</taxon>
        <taxon>Magnoliopsida</taxon>
        <taxon>Liliopsida</taxon>
        <taxon>Asparagales</taxon>
        <taxon>Iridaceae</taxon>
        <taxon>Iridoideae</taxon>
        <taxon>Irideae</taxon>
        <taxon>Iris</taxon>
    </lineage>
</organism>
<dbReference type="Gene3D" id="3.30.160.60">
    <property type="entry name" value="Classic Zinc Finger"/>
    <property type="match status" value="3"/>
</dbReference>
<dbReference type="AlphaFoldDB" id="A0AAX6HLK1"/>
<feature type="domain" description="U1-type" evidence="9">
    <location>
        <begin position="28"/>
        <end position="62"/>
    </location>
</feature>
<sequence>MNKIGTTRTYTDLEMKKCKVIQGGASADSVRVCTICNVVCNSDKVFASHVAGEKHALKVLGISPMAIKPKIIAHLKALHSIKNQTQPTPTTAANKAPKGLVSFVQSAYCEVCKINCNSQEVLNNHKTGKKHMRNMQKLQTSMAPKPAKVPEKSEVQKDASVKAAAQQPKALPTKKDLETKKQKVLNGGAAADAVRVCGLCNVVCNSESVFASHIEGQKHMSKLNKQQAAPV</sequence>
<gene>
    <name evidence="10" type="ORF">M6B38_303850</name>
</gene>
<feature type="domain" description="U1-type" evidence="9">
    <location>
        <begin position="192"/>
        <end position="226"/>
    </location>
</feature>
<evidence type="ECO:0000256" key="1">
    <source>
        <dbReference type="ARBA" id="ARBA00004123"/>
    </source>
</evidence>
<dbReference type="GO" id="GO:0005634">
    <property type="term" value="C:nucleus"/>
    <property type="evidence" value="ECO:0007669"/>
    <property type="project" value="UniProtKB-SubCell"/>
</dbReference>
<feature type="domain" description="U1-type" evidence="9">
    <location>
        <begin position="104"/>
        <end position="138"/>
    </location>
</feature>
<keyword evidence="5" id="KW-0862">Zinc</keyword>
<evidence type="ECO:0000256" key="3">
    <source>
        <dbReference type="ARBA" id="ARBA00022737"/>
    </source>
</evidence>
<evidence type="ECO:0000256" key="2">
    <source>
        <dbReference type="ARBA" id="ARBA00022723"/>
    </source>
</evidence>
<evidence type="ECO:0000313" key="10">
    <source>
        <dbReference type="EMBL" id="KAJ6841959.1"/>
    </source>
</evidence>
<dbReference type="EMBL" id="JANAVB010008197">
    <property type="protein sequence ID" value="KAJ6841959.1"/>
    <property type="molecule type" value="Genomic_DNA"/>
</dbReference>
<reference evidence="10" key="2">
    <citation type="submission" date="2023-04" db="EMBL/GenBank/DDBJ databases">
        <authorList>
            <person name="Bruccoleri R.E."/>
            <person name="Oakeley E.J."/>
            <person name="Faust A.-M."/>
            <person name="Dessus-Babus S."/>
            <person name="Altorfer M."/>
            <person name="Burckhardt D."/>
            <person name="Oertli M."/>
            <person name="Naumann U."/>
            <person name="Petersen F."/>
            <person name="Wong J."/>
        </authorList>
    </citation>
    <scope>NUCLEOTIDE SEQUENCE</scope>
    <source>
        <strain evidence="10">GSM-AAB239-AS_SAM_17_03QT</strain>
        <tissue evidence="10">Leaf</tissue>
    </source>
</reference>
<proteinExistence type="predicted"/>
<dbReference type="PANTHER" id="PTHR46144">
    <property type="entry name" value="ZINC FINGER PROTEIN 385B-LIKE"/>
    <property type="match status" value="1"/>
</dbReference>
<dbReference type="GO" id="GO:0003676">
    <property type="term" value="F:nucleic acid binding"/>
    <property type="evidence" value="ECO:0007669"/>
    <property type="project" value="InterPro"/>
</dbReference>
<comment type="caution">
    <text evidence="10">The sequence shown here is derived from an EMBL/GenBank/DDBJ whole genome shotgun (WGS) entry which is preliminary data.</text>
</comment>
<accession>A0AAX6HLK1</accession>
<dbReference type="SMART" id="SM00451">
    <property type="entry name" value="ZnF_U1"/>
    <property type="match status" value="3"/>
</dbReference>
<keyword evidence="2" id="KW-0479">Metal-binding</keyword>
<evidence type="ECO:0000259" key="9">
    <source>
        <dbReference type="SMART" id="SM00451"/>
    </source>
</evidence>
<keyword evidence="4" id="KW-0863">Zinc-finger</keyword>
<evidence type="ECO:0000256" key="5">
    <source>
        <dbReference type="ARBA" id="ARBA00022833"/>
    </source>
</evidence>
<evidence type="ECO:0000259" key="8">
    <source>
        <dbReference type="SMART" id="SM00355"/>
    </source>
</evidence>
<dbReference type="Pfam" id="PF12874">
    <property type="entry name" value="zf-met"/>
    <property type="match status" value="3"/>
</dbReference>
<comment type="subcellular location">
    <subcellularLocation>
        <location evidence="1">Nucleus</location>
    </subcellularLocation>
</comment>
<dbReference type="GO" id="GO:0008270">
    <property type="term" value="F:zinc ion binding"/>
    <property type="evidence" value="ECO:0007669"/>
    <property type="project" value="UniProtKB-KW"/>
</dbReference>
<dbReference type="InterPro" id="IPR036236">
    <property type="entry name" value="Znf_C2H2_sf"/>
</dbReference>
<protein>
    <submittedName>
        <fullName evidence="10">Zinc finger protein 346-like</fullName>
    </submittedName>
</protein>
<feature type="domain" description="C2H2-type" evidence="8">
    <location>
        <begin position="195"/>
        <end position="219"/>
    </location>
</feature>
<evidence type="ECO:0000256" key="6">
    <source>
        <dbReference type="ARBA" id="ARBA00023242"/>
    </source>
</evidence>
<keyword evidence="6" id="KW-0539">Nucleus</keyword>
<feature type="domain" description="C2H2-type" evidence="8">
    <location>
        <begin position="31"/>
        <end position="55"/>
    </location>
</feature>
<dbReference type="InterPro" id="IPR003604">
    <property type="entry name" value="Matrin/U1-like-C_Znf_C2H2"/>
</dbReference>
<dbReference type="PANTHER" id="PTHR46144:SF6">
    <property type="entry name" value="C2H2-TYPE DOMAIN-CONTAINING PROTEIN"/>
    <property type="match status" value="1"/>
</dbReference>
<reference evidence="10" key="1">
    <citation type="journal article" date="2023" name="GigaByte">
        <title>Genome assembly of the bearded iris, Iris pallida Lam.</title>
        <authorList>
            <person name="Bruccoleri R.E."/>
            <person name="Oakeley E.J."/>
            <person name="Faust A.M.E."/>
            <person name="Altorfer M."/>
            <person name="Dessus-Babus S."/>
            <person name="Burckhardt D."/>
            <person name="Oertli M."/>
            <person name="Naumann U."/>
            <person name="Petersen F."/>
            <person name="Wong J."/>
        </authorList>
    </citation>
    <scope>NUCLEOTIDE SEQUENCE</scope>
    <source>
        <strain evidence="10">GSM-AAB239-AS_SAM_17_03QT</strain>
    </source>
</reference>
<dbReference type="SUPFAM" id="SSF57667">
    <property type="entry name" value="beta-beta-alpha zinc fingers"/>
    <property type="match status" value="3"/>
</dbReference>
<dbReference type="InterPro" id="IPR051868">
    <property type="entry name" value="ZN346_ZMAT4"/>
</dbReference>
<feature type="region of interest" description="Disordered" evidence="7">
    <location>
        <begin position="141"/>
        <end position="177"/>
    </location>
</feature>